<dbReference type="AlphaFoldDB" id="A0A835ILK2"/>
<dbReference type="GO" id="GO:0000796">
    <property type="term" value="C:condensin complex"/>
    <property type="evidence" value="ECO:0007669"/>
    <property type="project" value="TreeGrafter"/>
</dbReference>
<evidence type="ECO:0000313" key="2">
    <source>
        <dbReference type="Proteomes" id="UP000631114"/>
    </source>
</evidence>
<name>A0A835ILK2_9MAGN</name>
<dbReference type="PANTHER" id="PTHR16199:SF4">
    <property type="entry name" value="CONDENSIN-2 COMPLEX SUBUNIT G2"/>
    <property type="match status" value="1"/>
</dbReference>
<dbReference type="InterPro" id="IPR016024">
    <property type="entry name" value="ARM-type_fold"/>
</dbReference>
<dbReference type="InterPro" id="IPR024741">
    <property type="entry name" value="Condensin2_G2"/>
</dbReference>
<organism evidence="1 2">
    <name type="scientific">Coptis chinensis</name>
    <dbReference type="NCBI Taxonomy" id="261450"/>
    <lineage>
        <taxon>Eukaryota</taxon>
        <taxon>Viridiplantae</taxon>
        <taxon>Streptophyta</taxon>
        <taxon>Embryophyta</taxon>
        <taxon>Tracheophyta</taxon>
        <taxon>Spermatophyta</taxon>
        <taxon>Magnoliopsida</taxon>
        <taxon>Ranunculales</taxon>
        <taxon>Ranunculaceae</taxon>
        <taxon>Coptidoideae</taxon>
        <taxon>Coptis</taxon>
    </lineage>
</organism>
<dbReference type="PANTHER" id="PTHR16199">
    <property type="entry name" value="CONDENSIN-2 COMPLEX SUBUNIT G2"/>
    <property type="match status" value="1"/>
</dbReference>
<gene>
    <name evidence="1" type="ORF">IFM89_016694</name>
</gene>
<comment type="caution">
    <text evidence="1">The sequence shown here is derived from an EMBL/GenBank/DDBJ whole genome shotgun (WGS) entry which is preliminary data.</text>
</comment>
<dbReference type="InterPro" id="IPR011989">
    <property type="entry name" value="ARM-like"/>
</dbReference>
<dbReference type="OrthoDB" id="10062843at2759"/>
<evidence type="ECO:0008006" key="3">
    <source>
        <dbReference type="Google" id="ProtNLM"/>
    </source>
</evidence>
<dbReference type="EMBL" id="JADFTS010000002">
    <property type="protein sequence ID" value="KAF9621200.1"/>
    <property type="molecule type" value="Genomic_DNA"/>
</dbReference>
<dbReference type="GO" id="GO:0000070">
    <property type="term" value="P:mitotic sister chromatid segregation"/>
    <property type="evidence" value="ECO:0007669"/>
    <property type="project" value="TreeGrafter"/>
</dbReference>
<dbReference type="Proteomes" id="UP000631114">
    <property type="component" value="Unassembled WGS sequence"/>
</dbReference>
<sequence>MYTCVAFLLITHPKKLFLLSEELILKCVQVLHDSLILFENDLVLSNEISKLCEEWWKENLGGRETLISQSLPFLLSKSLTLRKKVDVHRVYALREAFTLLDFDDESIDDLKLLLLRCVVDPFYLKMDEGRRFIAFLFRLSGQLVKEALALIRSQIPFGRKSMLEAYADILFRAWKVGEGLSREEIENGFLQGMVEGAVYARSETLAASIRRILGGFVNQRTTDGVEKLLFRLSEPVIFRSLQVANSNVRKNALHLLLDMFPLEDPDATKEVKDALLDKQFFLLEKLLLDECPNVRVVAVEGSCRILYLFWEVISSSAITKTISKIVDDMSQDACTEIRLSTLNGIIYLLGNPQTHEILKVLLPRLGHLILDSVLSVRAAFVDLLLTLSDMPTFQFHKVVGLDGLLSTLSDDQPAVAQKITRLLIPSYLPSNVSMEESCRRFVTLVKRSPMAGARFCEFALTEGSSPKSLMELVRVCICLALSPKGLNPNQIEGFLVASANICNSLVSDTSYKLSLKKLFSGKKLKQLFSAEATKHAHTTIFKIASLVSPDDVIDVIKECMVRIKNCGGLPLNEEMQAEVRSVHKLMISCLRFDELFGALTEILQKAACECRIKYSTGSSEQSMPNMRQKKAKQSVKYFVKSKNVKGSKENSGDVTSNFNQHYVVAAGAAWQIKELLTAEDSRAAVLKSPKLEVAFSALKVVSEVSIEHCVHLEYMDTSPLLAYTALALHAKLHHANLAGKNDLRGKKNEKSDSSRYLMKGDVLQSSLNHLFGCTKRLFTESESGDLPPTCACSSPDSGSCSCDKKFMLNMLKMATEVLKFVVDANMVSPIFDNQGTCLQFASAYLQVIIPTLRKHCHDISLLHEDMKGTLLCLKSSFTYAAKLLNLVLSNNNDSSLLLPDAFNLANNLLNLLVSIESYFGSRNAISLVPAVKPWVSDLILALGSSHIMTESPDNRAPPAAMNNSTSSFLPWLKVLGKLELCVISKLDQDEEVSDFTVFKDIMDMVVLILRRNQKVLDSVGSIFLSGLVVLLERQEYGLVLGIVHFVCVRLVQHEHGEWEDLQVMLVSLQELYPQIENSIKDSTSEDGRQMLDRAMTLLGPVWAKYVFKDGGGSVMEE</sequence>
<keyword evidence="2" id="KW-1185">Reference proteome</keyword>
<dbReference type="GO" id="GO:0005634">
    <property type="term" value="C:nucleus"/>
    <property type="evidence" value="ECO:0007669"/>
    <property type="project" value="InterPro"/>
</dbReference>
<proteinExistence type="predicted"/>
<dbReference type="Pfam" id="PF12422">
    <property type="entry name" value="Condensin2nSMC"/>
    <property type="match status" value="1"/>
</dbReference>
<dbReference type="Gene3D" id="1.25.10.10">
    <property type="entry name" value="Leucine-rich Repeat Variant"/>
    <property type="match status" value="1"/>
</dbReference>
<reference evidence="1 2" key="1">
    <citation type="submission" date="2020-10" db="EMBL/GenBank/DDBJ databases">
        <title>The Coptis chinensis genome and diversification of protoberbering-type alkaloids.</title>
        <authorList>
            <person name="Wang B."/>
            <person name="Shu S."/>
            <person name="Song C."/>
            <person name="Liu Y."/>
        </authorList>
    </citation>
    <scope>NUCLEOTIDE SEQUENCE [LARGE SCALE GENOMIC DNA]</scope>
    <source>
        <strain evidence="1">HL-2020</strain>
        <tissue evidence="1">Leaf</tissue>
    </source>
</reference>
<protein>
    <recommendedName>
        <fullName evidence="3">Condensin-2 complex subunit G2</fullName>
    </recommendedName>
</protein>
<accession>A0A835ILK2</accession>
<evidence type="ECO:0000313" key="1">
    <source>
        <dbReference type="EMBL" id="KAF9621200.1"/>
    </source>
</evidence>
<dbReference type="SUPFAM" id="SSF48371">
    <property type="entry name" value="ARM repeat"/>
    <property type="match status" value="1"/>
</dbReference>